<organism evidence="1">
    <name type="scientific">Lepeophtheirus salmonis</name>
    <name type="common">Salmon louse</name>
    <name type="synonym">Caligus salmonis</name>
    <dbReference type="NCBI Taxonomy" id="72036"/>
    <lineage>
        <taxon>Eukaryota</taxon>
        <taxon>Metazoa</taxon>
        <taxon>Ecdysozoa</taxon>
        <taxon>Arthropoda</taxon>
        <taxon>Crustacea</taxon>
        <taxon>Multicrustacea</taxon>
        <taxon>Hexanauplia</taxon>
        <taxon>Copepoda</taxon>
        <taxon>Siphonostomatoida</taxon>
        <taxon>Caligidae</taxon>
        <taxon>Lepeophtheirus</taxon>
    </lineage>
</organism>
<reference evidence="1" key="1">
    <citation type="submission" date="2014-05" db="EMBL/GenBank/DDBJ databases">
        <authorList>
            <person name="Chronopoulou M."/>
        </authorList>
    </citation>
    <scope>NUCLEOTIDE SEQUENCE</scope>
    <source>
        <tissue evidence="1">Whole organism</tissue>
    </source>
</reference>
<name>A0A0K2SXA9_LEPSM</name>
<protein>
    <submittedName>
        <fullName evidence="1">Uncharacterized protein</fullName>
    </submittedName>
</protein>
<accession>A0A0K2SXA9</accession>
<evidence type="ECO:0000313" key="1">
    <source>
        <dbReference type="EMBL" id="CDW18007.1"/>
    </source>
</evidence>
<dbReference type="AlphaFoldDB" id="A0A0K2SXA9"/>
<sequence>MDSCCFGSSFSTLNTLFSCSISPIIPFRTDSIC</sequence>
<proteinExistence type="predicted"/>
<dbReference type="EMBL" id="HACA01000646">
    <property type="protein sequence ID" value="CDW18007.1"/>
    <property type="molecule type" value="Transcribed_RNA"/>
</dbReference>